<evidence type="ECO:0000313" key="1">
    <source>
        <dbReference type="EMBL" id="ADO38410.1"/>
    </source>
</evidence>
<dbReference type="AlphaFoldDB" id="E3GFS6"/>
<dbReference type="KEGG" id="elm:ELI_3451"/>
<protein>
    <submittedName>
        <fullName evidence="1">Uncharacterized protein</fullName>
    </submittedName>
</protein>
<reference evidence="1 2" key="2">
    <citation type="journal article" date="2011" name="J. Bacteriol.">
        <title>Complete genome sequence of a carbon monoxide-utilizing acetogen, Eubacterium limosum KIST612.</title>
        <authorList>
            <person name="Roh H."/>
            <person name="Ko H.J."/>
            <person name="Kim D."/>
            <person name="Choi D.G."/>
            <person name="Park S."/>
            <person name="Kim S."/>
            <person name="Chang I.S."/>
            <person name="Choi I.G."/>
        </authorList>
    </citation>
    <scope>NUCLEOTIDE SEQUENCE [LARGE SCALE GENOMIC DNA]</scope>
    <source>
        <strain evidence="1 2">KIST612</strain>
    </source>
</reference>
<proteinExistence type="predicted"/>
<dbReference type="HOGENOM" id="CLU_3135784_0_0_9"/>
<name>E3GFS6_9FIRM</name>
<sequence>MPYYLFLGGARHGTVPAFKRFTEKQKRNKSIKKAREIFKFHELLSAIKY</sequence>
<dbReference type="EMBL" id="CP002273">
    <property type="protein sequence ID" value="ADO38410.1"/>
    <property type="molecule type" value="Genomic_DNA"/>
</dbReference>
<keyword evidence="2" id="KW-1185">Reference proteome</keyword>
<dbReference type="Proteomes" id="UP000006873">
    <property type="component" value="Chromosome"/>
</dbReference>
<reference key="1">
    <citation type="submission" date="2010-09" db="EMBL/GenBank/DDBJ databases">
        <authorList>
            <person name="Roh H."/>
            <person name="Ko H.-J."/>
            <person name="Kim D."/>
            <person name="Choi D.G."/>
            <person name="Park S."/>
            <person name="Kim S."/>
            <person name="Kim K.H."/>
            <person name="Chang I.S."/>
            <person name="Choi I.-G."/>
        </authorList>
    </citation>
    <scope>NUCLEOTIDE SEQUENCE</scope>
    <source>
        <strain>KIST612</strain>
    </source>
</reference>
<organism evidence="1 2">
    <name type="scientific">Eubacterium callanderi</name>
    <dbReference type="NCBI Taxonomy" id="53442"/>
    <lineage>
        <taxon>Bacteria</taxon>
        <taxon>Bacillati</taxon>
        <taxon>Bacillota</taxon>
        <taxon>Clostridia</taxon>
        <taxon>Eubacteriales</taxon>
        <taxon>Eubacteriaceae</taxon>
        <taxon>Eubacterium</taxon>
    </lineage>
</organism>
<accession>E3GFS6</accession>
<evidence type="ECO:0000313" key="2">
    <source>
        <dbReference type="Proteomes" id="UP000006873"/>
    </source>
</evidence>
<gene>
    <name evidence="1" type="ordered locus">ELI_3451</name>
</gene>